<dbReference type="InterPro" id="IPR041698">
    <property type="entry name" value="Methyltransf_25"/>
</dbReference>
<name>A0AAE3W9T8_9RHOB</name>
<evidence type="ECO:0000313" key="4">
    <source>
        <dbReference type="Proteomes" id="UP001226762"/>
    </source>
</evidence>
<feature type="domain" description="Methyltransferase" evidence="2">
    <location>
        <begin position="47"/>
        <end position="139"/>
    </location>
</feature>
<dbReference type="AlphaFoldDB" id="A0AAE3W9T8"/>
<keyword evidence="3" id="KW-0489">Methyltransferase</keyword>
<gene>
    <name evidence="3" type="ORF">NO357_02260</name>
</gene>
<dbReference type="InterPro" id="IPR029063">
    <property type="entry name" value="SAM-dependent_MTases_sf"/>
</dbReference>
<accession>A0AAE3W9T8</accession>
<evidence type="ECO:0000313" key="3">
    <source>
        <dbReference type="EMBL" id="MDQ2088724.1"/>
    </source>
</evidence>
<dbReference type="PANTHER" id="PTHR43861">
    <property type="entry name" value="TRANS-ACONITATE 2-METHYLTRANSFERASE-RELATED"/>
    <property type="match status" value="1"/>
</dbReference>
<dbReference type="GO" id="GO:0008168">
    <property type="term" value="F:methyltransferase activity"/>
    <property type="evidence" value="ECO:0007669"/>
    <property type="project" value="UniProtKB-KW"/>
</dbReference>
<dbReference type="GO" id="GO:0032259">
    <property type="term" value="P:methylation"/>
    <property type="evidence" value="ECO:0007669"/>
    <property type="project" value="UniProtKB-KW"/>
</dbReference>
<organism evidence="3 4">
    <name type="scientific">Marimonas arenosa</name>
    <dbReference type="NCBI Taxonomy" id="1795305"/>
    <lineage>
        <taxon>Bacteria</taxon>
        <taxon>Pseudomonadati</taxon>
        <taxon>Pseudomonadota</taxon>
        <taxon>Alphaproteobacteria</taxon>
        <taxon>Rhodobacterales</taxon>
        <taxon>Paracoccaceae</taxon>
        <taxon>Marimonas</taxon>
    </lineage>
</organism>
<protein>
    <submittedName>
        <fullName evidence="3">Class I SAM-dependent methyltransferase</fullName>
    </submittedName>
</protein>
<evidence type="ECO:0000256" key="1">
    <source>
        <dbReference type="ARBA" id="ARBA00022679"/>
    </source>
</evidence>
<keyword evidence="1" id="KW-0808">Transferase</keyword>
<dbReference type="Proteomes" id="UP001226762">
    <property type="component" value="Unassembled WGS sequence"/>
</dbReference>
<comment type="caution">
    <text evidence="3">The sequence shown here is derived from an EMBL/GenBank/DDBJ whole genome shotgun (WGS) entry which is preliminary data.</text>
</comment>
<dbReference type="CDD" id="cd02440">
    <property type="entry name" value="AdoMet_MTases"/>
    <property type="match status" value="1"/>
</dbReference>
<reference evidence="3" key="2">
    <citation type="submission" date="2023-02" db="EMBL/GenBank/DDBJ databases">
        <title>'Rhodoalgimonas zhirmunskyi' gen. nov., isolated from a red alga.</title>
        <authorList>
            <person name="Nedashkovskaya O.I."/>
            <person name="Otstavnykh N.Y."/>
            <person name="Bystritskaya E.P."/>
            <person name="Balabanova L.A."/>
            <person name="Isaeva M.P."/>
        </authorList>
    </citation>
    <scope>NUCLEOTIDE SEQUENCE</scope>
    <source>
        <strain evidence="3">KCTC 52189</strain>
    </source>
</reference>
<dbReference type="RefSeq" id="WP_306733989.1">
    <property type="nucleotide sequence ID" value="NZ_JANHAX010000001.1"/>
</dbReference>
<reference evidence="3" key="1">
    <citation type="submission" date="2022-07" db="EMBL/GenBank/DDBJ databases">
        <authorList>
            <person name="Otstavnykh N."/>
            <person name="Isaeva M."/>
            <person name="Bystritskaya E."/>
        </authorList>
    </citation>
    <scope>NUCLEOTIDE SEQUENCE</scope>
    <source>
        <strain evidence="3">KCTC 52189</strain>
    </source>
</reference>
<dbReference type="Pfam" id="PF13649">
    <property type="entry name" value="Methyltransf_25"/>
    <property type="match status" value="1"/>
</dbReference>
<sequence>MSTRKPSNRFWNRIANFYARQPIADPASYKRKLEITARFLRPDVRLLEFGCGTGGTALHHAAYVKEIHAIDFASRMIEIAKQNQQAAGVANVSFMVGDLHDFAPGQMRYDGVLAMSLLHLVGDRDAALARVRDQLHPGGLFVSSTKCIGDDGRLSG</sequence>
<proteinExistence type="predicted"/>
<keyword evidence="4" id="KW-1185">Reference proteome</keyword>
<dbReference type="Gene3D" id="3.40.50.150">
    <property type="entry name" value="Vaccinia Virus protein VP39"/>
    <property type="match status" value="1"/>
</dbReference>
<evidence type="ECO:0000259" key="2">
    <source>
        <dbReference type="Pfam" id="PF13649"/>
    </source>
</evidence>
<dbReference type="SUPFAM" id="SSF53335">
    <property type="entry name" value="S-adenosyl-L-methionine-dependent methyltransferases"/>
    <property type="match status" value="1"/>
</dbReference>
<dbReference type="EMBL" id="JANHAX010000001">
    <property type="protein sequence ID" value="MDQ2088724.1"/>
    <property type="molecule type" value="Genomic_DNA"/>
</dbReference>